<keyword evidence="2" id="KW-0548">Nucleotidyltransferase</keyword>
<evidence type="ECO:0000259" key="1">
    <source>
        <dbReference type="PROSITE" id="PS50887"/>
    </source>
</evidence>
<dbReference type="Gene3D" id="1.25.40.10">
    <property type="entry name" value="Tetratricopeptide repeat domain"/>
    <property type="match status" value="2"/>
</dbReference>
<dbReference type="Pfam" id="PF13185">
    <property type="entry name" value="GAF_2"/>
    <property type="match status" value="1"/>
</dbReference>
<proteinExistence type="predicted"/>
<sequence>LGKNKIETEKLLNNALTYFEDKEKSEVYGELLCLQGKNYLLHGDFDKSIKLAKEAYTFFKSKEDKKGMIKSCNDLLIGYMKKGRFELATAYSLEGLELIQLETDPILYLMTLLNTVELYIMIEEYVKARQILNDVMEMDAWLTDWHLAFIESALLKICLRENKIEEATLHCQSAYSIISKFEDDFEYATSFCELLLLRAELDIKRALHMQAEKDYRTSLELAEKNDLLEYQVKSLTAWGIYLCGQGNVEEAEAKVKKAIELAEQISSNCLLSKAYEVLGKIYEVNKQWEEAFKSMKQEKVYREEAHHHKAYLCLEKLNHRNMADEMASYKTLYVQMNQAAKIGKCFTGKLERNRMAEVIQQEVTKLLDVDIMGIAFYKDHVLQYQVYDLQEAWLESSNDLVRYTSRLAEYCMEYQSDIIINDGNFEAYSLKNIRNSQTHMKLQSTIVMVLKMENKVLGAMMIGSYKANAYSPNDINLAQIMASYLTITLDNMNLHQEVTYLAEHDALTGLLVREAVLSSGEKLFKENHRKHKKTAVIRFDIDYFKSINDKYGHQLGDKILKTIAEIVRTSIRSTDYVGRYGVEEFIMILDNLTIKEVAKVAERIKIQLESTIFETKKEKDIKVTLSGGIYICNEYTLNFEDAIRFADHALYRAKISGRNQILSYNLSDVRG</sequence>
<dbReference type="EMBL" id="JAHLFQ010000032">
    <property type="protein sequence ID" value="MBU3803470.1"/>
    <property type="molecule type" value="Genomic_DNA"/>
</dbReference>
<dbReference type="EC" id="2.7.7.65" evidence="2"/>
<dbReference type="InterPro" id="IPR050469">
    <property type="entry name" value="Diguanylate_Cyclase"/>
</dbReference>
<reference evidence="2" key="2">
    <citation type="submission" date="2021-04" db="EMBL/GenBank/DDBJ databases">
        <authorList>
            <person name="Gilroy R."/>
        </authorList>
    </citation>
    <scope>NUCLEOTIDE SEQUENCE</scope>
    <source>
        <strain evidence="2">B5-657</strain>
    </source>
</reference>
<dbReference type="PROSITE" id="PS50887">
    <property type="entry name" value="GGDEF"/>
    <property type="match status" value="1"/>
</dbReference>
<feature type="domain" description="GGDEF" evidence="1">
    <location>
        <begin position="532"/>
        <end position="666"/>
    </location>
</feature>
<reference evidence="2" key="1">
    <citation type="journal article" date="2021" name="PeerJ">
        <title>Extensive microbial diversity within the chicken gut microbiome revealed by metagenomics and culture.</title>
        <authorList>
            <person name="Gilroy R."/>
            <person name="Ravi A."/>
            <person name="Getino M."/>
            <person name="Pursley I."/>
            <person name="Horton D.L."/>
            <person name="Alikhan N.F."/>
            <person name="Baker D."/>
            <person name="Gharbi K."/>
            <person name="Hall N."/>
            <person name="Watson M."/>
            <person name="Adriaenssens E.M."/>
            <person name="Foster-Nyarko E."/>
            <person name="Jarju S."/>
            <person name="Secka A."/>
            <person name="Antonio M."/>
            <person name="Oren A."/>
            <person name="Chaudhuri R.R."/>
            <person name="La Ragione R."/>
            <person name="Hildebrand F."/>
            <person name="Pallen M.J."/>
        </authorList>
    </citation>
    <scope>NUCLEOTIDE SEQUENCE</scope>
    <source>
        <strain evidence="2">B5-657</strain>
    </source>
</reference>
<name>A0A9E2KAD0_9FIRM</name>
<feature type="non-terminal residue" evidence="2">
    <location>
        <position position="1"/>
    </location>
</feature>
<dbReference type="SMART" id="SM00028">
    <property type="entry name" value="TPR"/>
    <property type="match status" value="3"/>
</dbReference>
<dbReference type="Proteomes" id="UP000824229">
    <property type="component" value="Unassembled WGS sequence"/>
</dbReference>
<dbReference type="PANTHER" id="PTHR45138">
    <property type="entry name" value="REGULATORY COMPONENTS OF SENSORY TRANSDUCTION SYSTEM"/>
    <property type="match status" value="1"/>
</dbReference>
<dbReference type="InterPro" id="IPR029016">
    <property type="entry name" value="GAF-like_dom_sf"/>
</dbReference>
<evidence type="ECO:0000313" key="2">
    <source>
        <dbReference type="EMBL" id="MBU3803470.1"/>
    </source>
</evidence>
<dbReference type="Pfam" id="PF00990">
    <property type="entry name" value="GGDEF"/>
    <property type="match status" value="1"/>
</dbReference>
<accession>A0A9E2KAD0</accession>
<gene>
    <name evidence="2" type="ORF">H9872_01750</name>
</gene>
<dbReference type="GO" id="GO:0052621">
    <property type="term" value="F:diguanylate cyclase activity"/>
    <property type="evidence" value="ECO:0007669"/>
    <property type="project" value="UniProtKB-EC"/>
</dbReference>
<evidence type="ECO:0000313" key="3">
    <source>
        <dbReference type="Proteomes" id="UP000824229"/>
    </source>
</evidence>
<dbReference type="InterPro" id="IPR043128">
    <property type="entry name" value="Rev_trsase/Diguanyl_cyclase"/>
</dbReference>
<dbReference type="Gene3D" id="3.30.450.40">
    <property type="match status" value="1"/>
</dbReference>
<dbReference type="SUPFAM" id="SSF55073">
    <property type="entry name" value="Nucleotide cyclase"/>
    <property type="match status" value="1"/>
</dbReference>
<dbReference type="FunFam" id="3.30.70.270:FF:000001">
    <property type="entry name" value="Diguanylate cyclase domain protein"/>
    <property type="match status" value="1"/>
</dbReference>
<dbReference type="Gene3D" id="3.30.70.270">
    <property type="match status" value="1"/>
</dbReference>
<keyword evidence="2" id="KW-0808">Transferase</keyword>
<organism evidence="2 3">
    <name type="scientific">Candidatus Cellulosilyticum pullistercoris</name>
    <dbReference type="NCBI Taxonomy" id="2838521"/>
    <lineage>
        <taxon>Bacteria</taxon>
        <taxon>Bacillati</taxon>
        <taxon>Bacillota</taxon>
        <taxon>Clostridia</taxon>
        <taxon>Lachnospirales</taxon>
        <taxon>Cellulosilyticaceae</taxon>
        <taxon>Cellulosilyticum</taxon>
    </lineage>
</organism>
<dbReference type="InterPro" id="IPR019734">
    <property type="entry name" value="TPR_rpt"/>
</dbReference>
<dbReference type="SUPFAM" id="SSF48452">
    <property type="entry name" value="TPR-like"/>
    <property type="match status" value="2"/>
</dbReference>
<dbReference type="InterPro" id="IPR000160">
    <property type="entry name" value="GGDEF_dom"/>
</dbReference>
<dbReference type="SUPFAM" id="SSF55781">
    <property type="entry name" value="GAF domain-like"/>
    <property type="match status" value="1"/>
</dbReference>
<dbReference type="SMART" id="SM00267">
    <property type="entry name" value="GGDEF"/>
    <property type="match status" value="1"/>
</dbReference>
<dbReference type="InterPro" id="IPR011990">
    <property type="entry name" value="TPR-like_helical_dom_sf"/>
</dbReference>
<dbReference type="NCBIfam" id="TIGR00254">
    <property type="entry name" value="GGDEF"/>
    <property type="match status" value="1"/>
</dbReference>
<dbReference type="AlphaFoldDB" id="A0A9E2KAD0"/>
<comment type="caution">
    <text evidence="2">The sequence shown here is derived from an EMBL/GenBank/DDBJ whole genome shotgun (WGS) entry which is preliminary data.</text>
</comment>
<dbReference type="CDD" id="cd01949">
    <property type="entry name" value="GGDEF"/>
    <property type="match status" value="1"/>
</dbReference>
<dbReference type="InterPro" id="IPR029787">
    <property type="entry name" value="Nucleotide_cyclase"/>
</dbReference>
<protein>
    <submittedName>
        <fullName evidence="2">Diguanylate cyclase</fullName>
        <ecNumber evidence="2">2.7.7.65</ecNumber>
    </submittedName>
</protein>
<dbReference type="InterPro" id="IPR003018">
    <property type="entry name" value="GAF"/>
</dbReference>
<dbReference type="PANTHER" id="PTHR45138:SF9">
    <property type="entry name" value="DIGUANYLATE CYCLASE DGCM-RELATED"/>
    <property type="match status" value="1"/>
</dbReference>